<feature type="transmembrane region" description="Helical" evidence="1">
    <location>
        <begin position="12"/>
        <end position="34"/>
    </location>
</feature>
<keyword evidence="1" id="KW-0472">Membrane</keyword>
<dbReference type="Proteomes" id="UP001501490">
    <property type="component" value="Unassembled WGS sequence"/>
</dbReference>
<accession>A0ABP6ZRY1</accession>
<keyword evidence="1" id="KW-0812">Transmembrane</keyword>
<comment type="caution">
    <text evidence="2">The sequence shown here is derived from an EMBL/GenBank/DDBJ whole genome shotgun (WGS) entry which is preliminary data.</text>
</comment>
<evidence type="ECO:0000313" key="2">
    <source>
        <dbReference type="EMBL" id="GAA3617260.1"/>
    </source>
</evidence>
<organism evidence="2 3">
    <name type="scientific">Microlunatus ginsengisoli</name>
    <dbReference type="NCBI Taxonomy" id="363863"/>
    <lineage>
        <taxon>Bacteria</taxon>
        <taxon>Bacillati</taxon>
        <taxon>Actinomycetota</taxon>
        <taxon>Actinomycetes</taxon>
        <taxon>Propionibacteriales</taxon>
        <taxon>Propionibacteriaceae</taxon>
        <taxon>Microlunatus</taxon>
    </lineage>
</organism>
<dbReference type="EMBL" id="BAABAB010000014">
    <property type="protein sequence ID" value="GAA3617260.1"/>
    <property type="molecule type" value="Genomic_DNA"/>
</dbReference>
<proteinExistence type="predicted"/>
<protein>
    <submittedName>
        <fullName evidence="2">Uncharacterized protein</fullName>
    </submittedName>
</protein>
<keyword evidence="3" id="KW-1185">Reference proteome</keyword>
<reference evidence="3" key="1">
    <citation type="journal article" date="2019" name="Int. J. Syst. Evol. Microbiol.">
        <title>The Global Catalogue of Microorganisms (GCM) 10K type strain sequencing project: providing services to taxonomists for standard genome sequencing and annotation.</title>
        <authorList>
            <consortium name="The Broad Institute Genomics Platform"/>
            <consortium name="The Broad Institute Genome Sequencing Center for Infectious Disease"/>
            <person name="Wu L."/>
            <person name="Ma J."/>
        </authorList>
    </citation>
    <scope>NUCLEOTIDE SEQUENCE [LARGE SCALE GENOMIC DNA]</scope>
    <source>
        <strain evidence="3">JCM 16929</strain>
    </source>
</reference>
<evidence type="ECO:0000313" key="3">
    <source>
        <dbReference type="Proteomes" id="UP001501490"/>
    </source>
</evidence>
<sequence>MGVELGVAPDGSLGVVAGVVAGVAVSVAGGPGVIEELGTIEGRSEGAAG</sequence>
<name>A0ABP6ZRY1_9ACTN</name>
<keyword evidence="1" id="KW-1133">Transmembrane helix</keyword>
<evidence type="ECO:0000256" key="1">
    <source>
        <dbReference type="SAM" id="Phobius"/>
    </source>
</evidence>
<gene>
    <name evidence="2" type="ORF">GCM10022236_19220</name>
</gene>